<feature type="transmembrane region" description="Helical" evidence="9">
    <location>
        <begin position="84"/>
        <end position="105"/>
    </location>
</feature>
<dbReference type="InterPro" id="IPR050297">
    <property type="entry name" value="LipidA_mod_glycosyltrf_83"/>
</dbReference>
<evidence type="ECO:0000256" key="4">
    <source>
        <dbReference type="ARBA" id="ARBA00022679"/>
    </source>
</evidence>
<feature type="compositionally biased region" description="Low complexity" evidence="8">
    <location>
        <begin position="686"/>
        <end position="695"/>
    </location>
</feature>
<dbReference type="Pfam" id="PF13231">
    <property type="entry name" value="PMT_2"/>
    <property type="match status" value="1"/>
</dbReference>
<comment type="caution">
    <text evidence="12">The sequence shown here is derived from an EMBL/GenBank/DDBJ whole genome shotgun (WGS) entry which is preliminary data.</text>
</comment>
<keyword evidence="5 9" id="KW-0812">Transmembrane</keyword>
<feature type="transmembrane region" description="Helical" evidence="9">
    <location>
        <begin position="417"/>
        <end position="436"/>
    </location>
</feature>
<keyword evidence="7 9" id="KW-0472">Membrane</keyword>
<feature type="domain" description="Putative mannosyltransferase YkcA/B-like C-terminal" evidence="11">
    <location>
        <begin position="592"/>
        <end position="676"/>
    </location>
</feature>
<dbReference type="InterPro" id="IPR056785">
    <property type="entry name" value="YkcA/B-like_C"/>
</dbReference>
<name>A0ABU6MH29_9BACI</name>
<feature type="transmembrane region" description="Helical" evidence="9">
    <location>
        <begin position="442"/>
        <end position="461"/>
    </location>
</feature>
<keyword evidence="13" id="KW-1185">Reference proteome</keyword>
<feature type="transmembrane region" description="Helical" evidence="9">
    <location>
        <begin position="159"/>
        <end position="176"/>
    </location>
</feature>
<feature type="transmembrane region" description="Helical" evidence="9">
    <location>
        <begin position="385"/>
        <end position="405"/>
    </location>
</feature>
<feature type="region of interest" description="Disordered" evidence="8">
    <location>
        <begin position="681"/>
        <end position="702"/>
    </location>
</feature>
<evidence type="ECO:0000259" key="10">
    <source>
        <dbReference type="Pfam" id="PF13231"/>
    </source>
</evidence>
<evidence type="ECO:0000256" key="9">
    <source>
        <dbReference type="SAM" id="Phobius"/>
    </source>
</evidence>
<dbReference type="RefSeq" id="WP_066268628.1">
    <property type="nucleotide sequence ID" value="NZ_JARMAB010000014.1"/>
</dbReference>
<proteinExistence type="predicted"/>
<keyword evidence="3" id="KW-0328">Glycosyltransferase</keyword>
<gene>
    <name evidence="12" type="ORF">P4T90_11740</name>
</gene>
<feature type="transmembrane region" description="Helical" evidence="9">
    <location>
        <begin position="207"/>
        <end position="225"/>
    </location>
</feature>
<evidence type="ECO:0000256" key="6">
    <source>
        <dbReference type="ARBA" id="ARBA00022989"/>
    </source>
</evidence>
<evidence type="ECO:0000256" key="5">
    <source>
        <dbReference type="ARBA" id="ARBA00022692"/>
    </source>
</evidence>
<dbReference type="PROSITE" id="PS51257">
    <property type="entry name" value="PROKAR_LIPOPROTEIN"/>
    <property type="match status" value="1"/>
</dbReference>
<evidence type="ECO:0000313" key="13">
    <source>
        <dbReference type="Proteomes" id="UP001341444"/>
    </source>
</evidence>
<keyword evidence="2" id="KW-1003">Cell membrane</keyword>
<keyword evidence="6 9" id="KW-1133">Transmembrane helix</keyword>
<feature type="region of interest" description="Disordered" evidence="8">
    <location>
        <begin position="266"/>
        <end position="294"/>
    </location>
</feature>
<dbReference type="InterPro" id="IPR038731">
    <property type="entry name" value="RgtA/B/C-like"/>
</dbReference>
<keyword evidence="4" id="KW-0808">Transferase</keyword>
<sequence>MEKKPRFDILLAGILLLSCFLNFFQIGKAGSNEYYTIAVKSMMKSFHNFFYASFDPAGFITVDKPPVALWLQTLSASIFGWSNFSVLLPEALAGVISVGLMYIIVKPKFGRTAALISSLVLAVTPIFVAVVRTNNVDSILVLDILIATWMLMKAADKQSLGWFIASLALVGVGFNIKMLEAYMVLPGFYLFYLLSFKVKWTKKIVQLILATVVLFAVSFSWAVIVDSTPKDQRPYIGSSQTNSVLELAFGYNGLARLTGQHNGFGGHAKSQNHAASQTHASSETNHHVQNTGGNSRNGSSQFYGGMGMGGSFGTGTPGVLRLFSKQLSGQISWLLPLVLFGIIGMIVSFRKTKSFTMEHQFALFWAACLVPMMIFFSVAGFFHQYYMSMMGPSIAALTGISWTVLSKLFKEKQGWSSYLLPFSILATFLFEAVILYENNGAVSQVWTAVVFVAGIAVFGILMMQREYNQKVHAFGLSGVIALLILPFSWGLITVIQGGNSTMPVAGPSGGGFGGFGGMQGAKMAFSQGGSGYGHFGGMRNGGQGGFRSGGGQNGAGWTPRANGASAGQWQGAAQGNWGGGMGQMGGQADTKLIQYLVKNYHGEKFMLATESATAAYPFMEKTNYAVMAMGGFMGSDPAITPEKLAKMAKAGEVKYFLISSRGMGGNSSVTDWIKNNCTAVPSKDWSSSNASASKSAGGGNFMNGRGGSQQLYVYKKA</sequence>
<dbReference type="Pfam" id="PF24878">
    <property type="entry name" value="YkcB_C"/>
    <property type="match status" value="1"/>
</dbReference>
<dbReference type="Proteomes" id="UP001341444">
    <property type="component" value="Unassembled WGS sequence"/>
</dbReference>
<dbReference type="EMBL" id="JARMAB010000014">
    <property type="protein sequence ID" value="MED1203739.1"/>
    <property type="molecule type" value="Genomic_DNA"/>
</dbReference>
<evidence type="ECO:0000256" key="3">
    <source>
        <dbReference type="ARBA" id="ARBA00022676"/>
    </source>
</evidence>
<evidence type="ECO:0000256" key="7">
    <source>
        <dbReference type="ARBA" id="ARBA00023136"/>
    </source>
</evidence>
<feature type="transmembrane region" description="Helical" evidence="9">
    <location>
        <begin position="331"/>
        <end position="349"/>
    </location>
</feature>
<organism evidence="12 13">
    <name type="scientific">Heyndrickxia acidicola</name>
    <dbReference type="NCBI Taxonomy" id="209389"/>
    <lineage>
        <taxon>Bacteria</taxon>
        <taxon>Bacillati</taxon>
        <taxon>Bacillota</taxon>
        <taxon>Bacilli</taxon>
        <taxon>Bacillales</taxon>
        <taxon>Bacillaceae</taxon>
        <taxon>Heyndrickxia</taxon>
    </lineage>
</organism>
<accession>A0ABU6MH29</accession>
<feature type="domain" description="Glycosyltransferase RgtA/B/C/D-like" evidence="10">
    <location>
        <begin position="63"/>
        <end position="221"/>
    </location>
</feature>
<feature type="compositionally biased region" description="Polar residues" evidence="8">
    <location>
        <begin position="269"/>
        <end position="294"/>
    </location>
</feature>
<evidence type="ECO:0000256" key="1">
    <source>
        <dbReference type="ARBA" id="ARBA00004651"/>
    </source>
</evidence>
<evidence type="ECO:0000313" key="12">
    <source>
        <dbReference type="EMBL" id="MED1203739.1"/>
    </source>
</evidence>
<feature type="transmembrane region" description="Helical" evidence="9">
    <location>
        <begin position="473"/>
        <end position="492"/>
    </location>
</feature>
<comment type="subcellular location">
    <subcellularLocation>
        <location evidence="1">Cell membrane</location>
        <topology evidence="1">Multi-pass membrane protein</topology>
    </subcellularLocation>
</comment>
<evidence type="ECO:0000259" key="11">
    <source>
        <dbReference type="Pfam" id="PF24878"/>
    </source>
</evidence>
<evidence type="ECO:0000256" key="8">
    <source>
        <dbReference type="SAM" id="MobiDB-lite"/>
    </source>
</evidence>
<feature type="transmembrane region" description="Helical" evidence="9">
    <location>
        <begin position="361"/>
        <end position="379"/>
    </location>
</feature>
<reference evidence="12 13" key="1">
    <citation type="submission" date="2023-03" db="EMBL/GenBank/DDBJ databases">
        <title>Bacillus Genome Sequencing.</title>
        <authorList>
            <person name="Dunlap C."/>
        </authorList>
    </citation>
    <scope>NUCLEOTIDE SEQUENCE [LARGE SCALE GENOMIC DNA]</scope>
    <source>
        <strain evidence="12 13">B-23453</strain>
    </source>
</reference>
<protein>
    <submittedName>
        <fullName evidence="12">Glycosyltransferase family 39 protein</fullName>
    </submittedName>
</protein>
<evidence type="ECO:0000256" key="2">
    <source>
        <dbReference type="ARBA" id="ARBA00022475"/>
    </source>
</evidence>
<dbReference type="PANTHER" id="PTHR33908:SF3">
    <property type="entry name" value="UNDECAPRENYL PHOSPHATE-ALPHA-4-AMINO-4-DEOXY-L-ARABINOSE ARABINOSYL TRANSFERASE"/>
    <property type="match status" value="1"/>
</dbReference>
<dbReference type="PANTHER" id="PTHR33908">
    <property type="entry name" value="MANNOSYLTRANSFERASE YKCB-RELATED"/>
    <property type="match status" value="1"/>
</dbReference>
<feature type="transmembrane region" description="Helical" evidence="9">
    <location>
        <begin position="112"/>
        <end position="130"/>
    </location>
</feature>
<feature type="transmembrane region" description="Helical" evidence="9">
    <location>
        <begin position="136"/>
        <end position="152"/>
    </location>
</feature>